<accession>A0ABR1SVB1</accession>
<evidence type="ECO:0000313" key="2">
    <source>
        <dbReference type="Proteomes" id="UP001396898"/>
    </source>
</evidence>
<proteinExistence type="predicted"/>
<organism evidence="1 2">
    <name type="scientific">Apiospora marii</name>
    <dbReference type="NCBI Taxonomy" id="335849"/>
    <lineage>
        <taxon>Eukaryota</taxon>
        <taxon>Fungi</taxon>
        <taxon>Dikarya</taxon>
        <taxon>Ascomycota</taxon>
        <taxon>Pezizomycotina</taxon>
        <taxon>Sordariomycetes</taxon>
        <taxon>Xylariomycetidae</taxon>
        <taxon>Amphisphaeriales</taxon>
        <taxon>Apiosporaceae</taxon>
        <taxon>Apiospora</taxon>
    </lineage>
</organism>
<gene>
    <name evidence="1" type="ORF">PG991_000985</name>
</gene>
<name>A0ABR1SVB1_9PEZI</name>
<protein>
    <submittedName>
        <fullName evidence="1">Uncharacterized protein</fullName>
    </submittedName>
</protein>
<evidence type="ECO:0000313" key="1">
    <source>
        <dbReference type="EMBL" id="KAK8037639.1"/>
    </source>
</evidence>
<keyword evidence="2" id="KW-1185">Reference proteome</keyword>
<dbReference type="EMBL" id="JAQQWI010000002">
    <property type="protein sequence ID" value="KAK8037639.1"/>
    <property type="molecule type" value="Genomic_DNA"/>
</dbReference>
<dbReference type="Proteomes" id="UP001396898">
    <property type="component" value="Unassembled WGS sequence"/>
</dbReference>
<sequence>MLFPDDVAFEPGNMYETRPLERTKIVTLVVAYAPVRAVAATVVNGWHGSRSDPTTHCTVDYFDGVDELPFQRTHIPKPMPNQLPGPTINPK</sequence>
<reference evidence="1 2" key="1">
    <citation type="submission" date="2023-01" db="EMBL/GenBank/DDBJ databases">
        <title>Analysis of 21 Apiospora genomes using comparative genomics revels a genus with tremendous synthesis potential of carbohydrate active enzymes and secondary metabolites.</title>
        <authorList>
            <person name="Sorensen T."/>
        </authorList>
    </citation>
    <scope>NUCLEOTIDE SEQUENCE [LARGE SCALE GENOMIC DNA]</scope>
    <source>
        <strain evidence="1 2">CBS 20057</strain>
    </source>
</reference>
<comment type="caution">
    <text evidence="1">The sequence shown here is derived from an EMBL/GenBank/DDBJ whole genome shotgun (WGS) entry which is preliminary data.</text>
</comment>